<gene>
    <name evidence="3" type="ORF">BBK82_42490</name>
</gene>
<feature type="chain" id="PRO_5039207229" evidence="1">
    <location>
        <begin position="24"/>
        <end position="372"/>
    </location>
</feature>
<dbReference type="EMBL" id="CP016793">
    <property type="protein sequence ID" value="ANZ41634.1"/>
    <property type="molecule type" value="Genomic_DNA"/>
</dbReference>
<dbReference type="RefSeq" id="WP_065919969.1">
    <property type="nucleotide sequence ID" value="NZ_CP016793.1"/>
</dbReference>
<dbReference type="PANTHER" id="PTHR43646">
    <property type="entry name" value="GLYCOSYLTRANSFERASE"/>
    <property type="match status" value="1"/>
</dbReference>
<evidence type="ECO:0000259" key="2">
    <source>
        <dbReference type="Pfam" id="PF00535"/>
    </source>
</evidence>
<protein>
    <submittedName>
        <fullName evidence="3">Glycosyl transferase</fullName>
    </submittedName>
</protein>
<keyword evidence="3" id="KW-0808">Transferase</keyword>
<dbReference type="CDD" id="cd00761">
    <property type="entry name" value="Glyco_tranf_GTA_type"/>
    <property type="match status" value="1"/>
</dbReference>
<name>A0A1B2HV67_9PSEU</name>
<feature type="domain" description="Glycosyltransferase 2-like" evidence="2">
    <location>
        <begin position="45"/>
        <end position="164"/>
    </location>
</feature>
<sequence>MRRFLRAAVRGAAVGSAVAAAHALVNARLMRVPPADPPRCQEKVSVLVPARNEAHRIAATIRSLRNQVGVPELEVVVLDDGSSDGTAGEVRRVAGDDERVRVVTGGELPAGWLGKPHACAQLADLAQGGVLVFVDADVVLVPHAIASAVALLRENDLDVVSPFPRQLADGAGARLVQPLLQWSWLVFLPLRLAERSPRPSLAAANGQFLVVDATAYHRSGGFAGIATAVLDDIALLRAVKRSGGRGVVVDGSTVAACRMYEDWAEVRDGYEKSLWSATGSPVAAAVLSVVLAWLYVLPPVAALAGSRAGAAGYAAGVLTRVVTARATGGRVWPDALAHPVSVGVLLTLVARSWRARRAGVLRWKDRSLRESS</sequence>
<feature type="signal peptide" evidence="1">
    <location>
        <begin position="1"/>
        <end position="23"/>
    </location>
</feature>
<proteinExistence type="predicted"/>
<evidence type="ECO:0000256" key="1">
    <source>
        <dbReference type="SAM" id="SignalP"/>
    </source>
</evidence>
<dbReference type="SUPFAM" id="SSF53448">
    <property type="entry name" value="Nucleotide-diphospho-sugar transferases"/>
    <property type="match status" value="1"/>
</dbReference>
<evidence type="ECO:0000313" key="4">
    <source>
        <dbReference type="Proteomes" id="UP000093053"/>
    </source>
</evidence>
<dbReference type="GO" id="GO:0016740">
    <property type="term" value="F:transferase activity"/>
    <property type="evidence" value="ECO:0007669"/>
    <property type="project" value="UniProtKB-KW"/>
</dbReference>
<reference evidence="3 4" key="1">
    <citation type="submission" date="2016-07" db="EMBL/GenBank/DDBJ databases">
        <title>Complete genome sequence of the Lentzea guizhouensis DHS C013.</title>
        <authorList>
            <person name="Cao C."/>
        </authorList>
    </citation>
    <scope>NUCLEOTIDE SEQUENCE [LARGE SCALE GENOMIC DNA]</scope>
    <source>
        <strain evidence="3 4">DHS C013</strain>
    </source>
</reference>
<keyword evidence="4" id="KW-1185">Reference proteome</keyword>
<dbReference type="KEGG" id="led:BBK82_42490"/>
<dbReference type="Gene3D" id="3.90.550.10">
    <property type="entry name" value="Spore Coat Polysaccharide Biosynthesis Protein SpsA, Chain A"/>
    <property type="match status" value="1"/>
</dbReference>
<evidence type="ECO:0000313" key="3">
    <source>
        <dbReference type="EMBL" id="ANZ41634.1"/>
    </source>
</evidence>
<organism evidence="3 4">
    <name type="scientific">Lentzea guizhouensis</name>
    <dbReference type="NCBI Taxonomy" id="1586287"/>
    <lineage>
        <taxon>Bacteria</taxon>
        <taxon>Bacillati</taxon>
        <taxon>Actinomycetota</taxon>
        <taxon>Actinomycetes</taxon>
        <taxon>Pseudonocardiales</taxon>
        <taxon>Pseudonocardiaceae</taxon>
        <taxon>Lentzea</taxon>
    </lineage>
</organism>
<dbReference type="Pfam" id="PF00535">
    <property type="entry name" value="Glycos_transf_2"/>
    <property type="match status" value="1"/>
</dbReference>
<dbReference type="Proteomes" id="UP000093053">
    <property type="component" value="Chromosome"/>
</dbReference>
<dbReference type="PANTHER" id="PTHR43646:SF3">
    <property type="entry name" value="SLR1566 PROTEIN"/>
    <property type="match status" value="1"/>
</dbReference>
<dbReference type="STRING" id="1586287.BBK82_42490"/>
<keyword evidence="1" id="KW-0732">Signal</keyword>
<dbReference type="InterPro" id="IPR001173">
    <property type="entry name" value="Glyco_trans_2-like"/>
</dbReference>
<accession>A0A1B2HV67</accession>
<dbReference type="AlphaFoldDB" id="A0A1B2HV67"/>
<dbReference type="InterPro" id="IPR029044">
    <property type="entry name" value="Nucleotide-diphossugar_trans"/>
</dbReference>